<reference evidence="5 6" key="1">
    <citation type="journal article" date="2021" name="Nat. Commun.">
        <title>Genetic determinants of endophytism in the Arabidopsis root mycobiome.</title>
        <authorList>
            <person name="Mesny F."/>
            <person name="Miyauchi S."/>
            <person name="Thiergart T."/>
            <person name="Pickel B."/>
            <person name="Atanasova L."/>
            <person name="Karlsson M."/>
            <person name="Huettel B."/>
            <person name="Barry K.W."/>
            <person name="Haridas S."/>
            <person name="Chen C."/>
            <person name="Bauer D."/>
            <person name="Andreopoulos W."/>
            <person name="Pangilinan J."/>
            <person name="LaButti K."/>
            <person name="Riley R."/>
            <person name="Lipzen A."/>
            <person name="Clum A."/>
            <person name="Drula E."/>
            <person name="Henrissat B."/>
            <person name="Kohler A."/>
            <person name="Grigoriev I.V."/>
            <person name="Martin F.M."/>
            <person name="Hacquard S."/>
        </authorList>
    </citation>
    <scope>NUCLEOTIDE SEQUENCE [LARGE SCALE GENOMIC DNA]</scope>
    <source>
        <strain evidence="5 6">MPI-CAGE-CH-0241</strain>
    </source>
</reference>
<dbReference type="GO" id="GO:0016787">
    <property type="term" value="F:hydrolase activity"/>
    <property type="evidence" value="ECO:0007669"/>
    <property type="project" value="UniProtKB-KW"/>
</dbReference>
<dbReference type="SUPFAM" id="SSF53474">
    <property type="entry name" value="alpha/beta-Hydrolases"/>
    <property type="match status" value="1"/>
</dbReference>
<dbReference type="InterPro" id="IPR050309">
    <property type="entry name" value="Type-B_Carboxylest/Lipase"/>
</dbReference>
<comment type="similarity">
    <text evidence="1 3">Belongs to the type-B carboxylesterase/lipase family.</text>
</comment>
<keyword evidence="2 3" id="KW-0378">Hydrolase</keyword>
<name>A0A9P8VV96_9HYPO</name>
<gene>
    <name evidence="5" type="ORF">B0T10DRAFT_519522</name>
</gene>
<organism evidence="5 6">
    <name type="scientific">Thelonectria olida</name>
    <dbReference type="NCBI Taxonomy" id="1576542"/>
    <lineage>
        <taxon>Eukaryota</taxon>
        <taxon>Fungi</taxon>
        <taxon>Dikarya</taxon>
        <taxon>Ascomycota</taxon>
        <taxon>Pezizomycotina</taxon>
        <taxon>Sordariomycetes</taxon>
        <taxon>Hypocreomycetidae</taxon>
        <taxon>Hypocreales</taxon>
        <taxon>Nectriaceae</taxon>
        <taxon>Thelonectria</taxon>
    </lineage>
</organism>
<dbReference type="OrthoDB" id="3200163at2759"/>
<dbReference type="PANTHER" id="PTHR11559">
    <property type="entry name" value="CARBOXYLESTERASE"/>
    <property type="match status" value="1"/>
</dbReference>
<proteinExistence type="inferred from homology"/>
<evidence type="ECO:0000256" key="1">
    <source>
        <dbReference type="ARBA" id="ARBA00005964"/>
    </source>
</evidence>
<dbReference type="Proteomes" id="UP000777438">
    <property type="component" value="Unassembled WGS sequence"/>
</dbReference>
<dbReference type="InterPro" id="IPR002018">
    <property type="entry name" value="CarbesteraseB"/>
</dbReference>
<evidence type="ECO:0000313" key="6">
    <source>
        <dbReference type="Proteomes" id="UP000777438"/>
    </source>
</evidence>
<evidence type="ECO:0000313" key="5">
    <source>
        <dbReference type="EMBL" id="KAH6880520.1"/>
    </source>
</evidence>
<dbReference type="InterPro" id="IPR029058">
    <property type="entry name" value="AB_hydrolase_fold"/>
</dbReference>
<comment type="caution">
    <text evidence="5">The sequence shown here is derived from an EMBL/GenBank/DDBJ whole genome shotgun (WGS) entry which is preliminary data.</text>
</comment>
<dbReference type="PROSITE" id="PS00122">
    <property type="entry name" value="CARBOXYLESTERASE_B_1"/>
    <property type="match status" value="1"/>
</dbReference>
<protein>
    <recommendedName>
        <fullName evidence="3">Carboxylic ester hydrolase</fullName>
        <ecNumber evidence="3">3.1.1.-</ecNumber>
    </recommendedName>
</protein>
<dbReference type="EMBL" id="JAGPYM010000026">
    <property type="protein sequence ID" value="KAH6880520.1"/>
    <property type="molecule type" value="Genomic_DNA"/>
</dbReference>
<evidence type="ECO:0000256" key="3">
    <source>
        <dbReference type="RuleBase" id="RU361235"/>
    </source>
</evidence>
<evidence type="ECO:0000256" key="2">
    <source>
        <dbReference type="ARBA" id="ARBA00022801"/>
    </source>
</evidence>
<dbReference type="EC" id="3.1.1.-" evidence="3"/>
<evidence type="ECO:0000259" key="4">
    <source>
        <dbReference type="Pfam" id="PF00135"/>
    </source>
</evidence>
<dbReference type="Gene3D" id="3.40.50.1820">
    <property type="entry name" value="alpha/beta hydrolase"/>
    <property type="match status" value="1"/>
</dbReference>
<feature type="domain" description="Carboxylesterase type B" evidence="4">
    <location>
        <begin position="21"/>
        <end position="227"/>
    </location>
</feature>
<dbReference type="InterPro" id="IPR019826">
    <property type="entry name" value="Carboxylesterase_B_AS"/>
</dbReference>
<dbReference type="Pfam" id="PF00135">
    <property type="entry name" value="COesterase"/>
    <property type="match status" value="1"/>
</dbReference>
<dbReference type="AlphaFoldDB" id="A0A9P8VV96"/>
<keyword evidence="6" id="KW-1185">Reference proteome</keyword>
<accession>A0A9P8VV96</accession>
<sequence>MSASFEHRTLKSTLIGARVDTTVQFRGIPYGKVTKRFAEADFVTDLPAKLDCTRYGPRCPQVPIDVRHLLRIPRDHILPAEPEDEFKCLNLDLVIPEEHFLKFEPRLPVLVWIHGGSQAVTFGSAASGVCDMTKIVADSAKLGKPVVAVSIQYRLNIFGFGDETSASNLALNDQRLALEWVQAHVSGFGGDASRVTLAGESAGAVYCHAHLVRKAPAAQFILSSGSLHLSPPQPPSKASPMRERLTGHVQDLGPFSLQNAPVSVMVEALQRSGIQSWFIQEEQQLQDWHRTVWGAQRLLLSDVQNESVLWRSGIWSMAASDIIHAFGLAGMKSTELMRLYGIDVERPSSCKIGALDFINDYKFLLPVENMVECGRSQTKLSVYRCLIDENNPWQPSNGAHHAVDLVLLFGGFDHIISASAKRTGQNLREKWIDFIQGDEPWPSDSYVAFGPHGMLQQLDEIGANSRRRMANVKFLKKMDISEVAPVFNALAVGRISLLN</sequence>